<proteinExistence type="inferred from homology"/>
<evidence type="ECO:0000313" key="5">
    <source>
        <dbReference type="Proteomes" id="UP000036338"/>
    </source>
</evidence>
<dbReference type="InterPro" id="IPR051122">
    <property type="entry name" value="SDR_DHRS6-like"/>
</dbReference>
<dbReference type="GO" id="GO:0016491">
    <property type="term" value="F:oxidoreductase activity"/>
    <property type="evidence" value="ECO:0007669"/>
    <property type="project" value="UniProtKB-KW"/>
</dbReference>
<dbReference type="PANTHER" id="PTHR43477">
    <property type="entry name" value="DIHYDROANTICAPSIN 7-DEHYDROGENASE"/>
    <property type="match status" value="1"/>
</dbReference>
<dbReference type="InterPro" id="IPR002347">
    <property type="entry name" value="SDR_fam"/>
</dbReference>
<accession>A0A0J5X646</accession>
<comment type="caution">
    <text evidence="4">The sequence shown here is derived from an EMBL/GenBank/DDBJ whole genome shotgun (WGS) entry which is preliminary data.</text>
</comment>
<reference evidence="4 5" key="1">
    <citation type="submission" date="2015-05" db="EMBL/GenBank/DDBJ databases">
        <title>Draft genome of Burkholderia cepacia LK29.</title>
        <authorList>
            <person name="Chan X.Y."/>
        </authorList>
    </citation>
    <scope>NUCLEOTIDE SEQUENCE [LARGE SCALE GENOMIC DNA]</scope>
    <source>
        <strain evidence="4 5">LK29</strain>
    </source>
</reference>
<keyword evidence="3" id="KW-0520">NAD</keyword>
<dbReference type="EMBL" id="LDWR01000015">
    <property type="protein sequence ID" value="KML60006.1"/>
    <property type="molecule type" value="Genomic_DNA"/>
</dbReference>
<dbReference type="RefSeq" id="WP_048245141.1">
    <property type="nucleotide sequence ID" value="NZ_LDWR01000015.1"/>
</dbReference>
<dbReference type="Proteomes" id="UP000036338">
    <property type="component" value="Unassembled WGS sequence"/>
</dbReference>
<keyword evidence="2" id="KW-0560">Oxidoreductase</keyword>
<sequence length="258" mass="27331">MNLELDRKHAVITGGSRGIGYACAERLAEEGAHVTIIGSHAATVDAALRSLRAKHPGRIDGFALDLSIASNSDVLGQHIADADIVINNAGAIPGGGLDHVDDATWRSSWDVKVYGYINATRQALPAMLERGSGVIVNVIGMAGAAPRYDYICGSMANAALIAFTRATGGHTARKGVRVVGVNPGPTETDRLVRLYESRAEARFGDRARWRELLADLPFGRPAKPEEMADLVVFLASARASYLSGVVIDADGGAQYTHQ</sequence>
<dbReference type="InterPro" id="IPR036291">
    <property type="entry name" value="NAD(P)-bd_dom_sf"/>
</dbReference>
<evidence type="ECO:0000256" key="2">
    <source>
        <dbReference type="ARBA" id="ARBA00023002"/>
    </source>
</evidence>
<dbReference type="NCBIfam" id="NF004779">
    <property type="entry name" value="PRK06125.1"/>
    <property type="match status" value="1"/>
</dbReference>
<name>A0A0J5X646_BURCE</name>
<evidence type="ECO:0000313" key="4">
    <source>
        <dbReference type="EMBL" id="KML60006.1"/>
    </source>
</evidence>
<comment type="similarity">
    <text evidence="1">Belongs to the short-chain dehydrogenases/reductases (SDR) family.</text>
</comment>
<gene>
    <name evidence="4" type="ORF">VL15_09245</name>
</gene>
<dbReference type="PRINTS" id="PR00081">
    <property type="entry name" value="GDHRDH"/>
</dbReference>
<dbReference type="AlphaFoldDB" id="A0A0J5X646"/>
<evidence type="ECO:0000256" key="1">
    <source>
        <dbReference type="ARBA" id="ARBA00006484"/>
    </source>
</evidence>
<evidence type="ECO:0000256" key="3">
    <source>
        <dbReference type="ARBA" id="ARBA00023027"/>
    </source>
</evidence>
<dbReference type="PATRIC" id="fig|292.27.peg.1479"/>
<organism evidence="4 5">
    <name type="scientific">Burkholderia cepacia</name>
    <name type="common">Pseudomonas cepacia</name>
    <dbReference type="NCBI Taxonomy" id="292"/>
    <lineage>
        <taxon>Bacteria</taxon>
        <taxon>Pseudomonadati</taxon>
        <taxon>Pseudomonadota</taxon>
        <taxon>Betaproteobacteria</taxon>
        <taxon>Burkholderiales</taxon>
        <taxon>Burkholderiaceae</taxon>
        <taxon>Burkholderia</taxon>
        <taxon>Burkholderia cepacia complex</taxon>
    </lineage>
</organism>
<dbReference type="SUPFAM" id="SSF51735">
    <property type="entry name" value="NAD(P)-binding Rossmann-fold domains"/>
    <property type="match status" value="1"/>
</dbReference>
<protein>
    <submittedName>
        <fullName evidence="4">Short-chain dehydrogenase</fullName>
    </submittedName>
</protein>
<dbReference type="Gene3D" id="3.40.50.720">
    <property type="entry name" value="NAD(P)-binding Rossmann-like Domain"/>
    <property type="match status" value="1"/>
</dbReference>
<dbReference type="Pfam" id="PF00106">
    <property type="entry name" value="adh_short"/>
    <property type="match status" value="1"/>
</dbReference>
<dbReference type="PANTHER" id="PTHR43477:SF4">
    <property type="entry name" value="DEHYDROGENASE_REDUCTASE SDR FAMILY MEMBER 6"/>
    <property type="match status" value="1"/>
</dbReference>